<dbReference type="SUPFAM" id="SSF50630">
    <property type="entry name" value="Acid proteases"/>
    <property type="match status" value="1"/>
</dbReference>
<keyword evidence="2" id="KW-0732">Signal</keyword>
<dbReference type="Gramene" id="BGIOSGA034931-TA">
    <property type="protein sequence ID" value="BGIOSGA034931-PA"/>
    <property type="gene ID" value="BGIOSGA034931"/>
</dbReference>
<dbReference type="STRING" id="39946.A2ZC58"/>
<feature type="chain" id="PRO_5010820277" description="Peptidase A1 domain-containing protein" evidence="2">
    <location>
        <begin position="29"/>
        <end position="65"/>
    </location>
</feature>
<evidence type="ECO:0000259" key="3">
    <source>
        <dbReference type="PROSITE" id="PS51767"/>
    </source>
</evidence>
<dbReference type="HOGENOM" id="CLU_181190_0_0_1"/>
<dbReference type="EMBL" id="CM000136">
    <property type="protein sequence ID" value="EAY80192.1"/>
    <property type="molecule type" value="Genomic_DNA"/>
</dbReference>
<evidence type="ECO:0000256" key="1">
    <source>
        <dbReference type="ARBA" id="ARBA00007447"/>
    </source>
</evidence>
<keyword evidence="6" id="KW-1185">Reference proteome</keyword>
<feature type="signal peptide" evidence="2">
    <location>
        <begin position="1"/>
        <end position="28"/>
    </location>
</feature>
<dbReference type="Pfam" id="PF14543">
    <property type="entry name" value="TAXi_N"/>
    <property type="match status" value="1"/>
</dbReference>
<protein>
    <recommendedName>
        <fullName evidence="3">Peptidase A1 domain-containing protein</fullName>
    </recommendedName>
</protein>
<dbReference type="InterPro" id="IPR032861">
    <property type="entry name" value="TAXi_N"/>
</dbReference>
<dbReference type="AlphaFoldDB" id="A2ZC58"/>
<dbReference type="Proteomes" id="UP000007015">
    <property type="component" value="Chromosome 11"/>
</dbReference>
<organism evidence="4 6">
    <name type="scientific">Oryza sativa subsp. indica</name>
    <name type="common">Rice</name>
    <dbReference type="NCBI Taxonomy" id="39946"/>
    <lineage>
        <taxon>Eukaryota</taxon>
        <taxon>Viridiplantae</taxon>
        <taxon>Streptophyta</taxon>
        <taxon>Embryophyta</taxon>
        <taxon>Tracheophyta</taxon>
        <taxon>Spermatophyta</taxon>
        <taxon>Magnoliopsida</taxon>
        <taxon>Liliopsida</taxon>
        <taxon>Poales</taxon>
        <taxon>Poaceae</taxon>
        <taxon>BOP clade</taxon>
        <taxon>Oryzoideae</taxon>
        <taxon>Oryzeae</taxon>
        <taxon>Oryzinae</taxon>
        <taxon>Oryza</taxon>
        <taxon>Oryza sativa</taxon>
    </lineage>
</organism>
<name>A2ZC58_ORYSI</name>
<evidence type="ECO:0000256" key="2">
    <source>
        <dbReference type="SAM" id="SignalP"/>
    </source>
</evidence>
<proteinExistence type="inferred from homology"/>
<gene>
    <name evidence="4" type="ORF">OsI_35370</name>
    <name evidence="5" type="ORF">OsI_35377</name>
</gene>
<dbReference type="Gene3D" id="2.40.70.10">
    <property type="entry name" value="Acid Proteases"/>
    <property type="match status" value="1"/>
</dbReference>
<reference evidence="4" key="3">
    <citation type="submission" date="2008-12" db="EMBL/GenBank/DDBJ databases">
        <authorList>
            <person name="Wang J."/>
            <person name="Li R."/>
            <person name="Fan W."/>
            <person name="Huang Q."/>
            <person name="Zhang J."/>
            <person name="Zhou Y."/>
            <person name="Hu Y."/>
            <person name="Zi S."/>
            <person name="Li J."/>
            <person name="Ni P."/>
            <person name="Zheng H."/>
            <person name="Zhang Y."/>
            <person name="Zhao M."/>
            <person name="Hao Q."/>
            <person name="McDermott J."/>
            <person name="Samudrala R."/>
            <person name="Kristiansen K."/>
            <person name="Wong G.K.-S."/>
        </authorList>
    </citation>
    <scope>NUCLEOTIDE SEQUENCE</scope>
</reference>
<reference evidence="4 6" key="1">
    <citation type="journal article" date="2005" name="PLoS Biol.">
        <title>The genomes of Oryza sativa: a history of duplications.</title>
        <authorList>
            <person name="Yu J."/>
            <person name="Wang J."/>
            <person name="Lin W."/>
            <person name="Li S."/>
            <person name="Li H."/>
            <person name="Zhou J."/>
            <person name="Ni P."/>
            <person name="Dong W."/>
            <person name="Hu S."/>
            <person name="Zeng C."/>
            <person name="Zhang J."/>
            <person name="Zhang Y."/>
            <person name="Li R."/>
            <person name="Xu Z."/>
            <person name="Li S."/>
            <person name="Li X."/>
            <person name="Zheng H."/>
            <person name="Cong L."/>
            <person name="Lin L."/>
            <person name="Yin J."/>
            <person name="Geng J."/>
            <person name="Li G."/>
            <person name="Shi J."/>
            <person name="Liu J."/>
            <person name="Lv H."/>
            <person name="Li J."/>
            <person name="Wang J."/>
            <person name="Deng Y."/>
            <person name="Ran L."/>
            <person name="Shi X."/>
            <person name="Wang X."/>
            <person name="Wu Q."/>
            <person name="Li C."/>
            <person name="Ren X."/>
            <person name="Wang J."/>
            <person name="Wang X."/>
            <person name="Li D."/>
            <person name="Liu D."/>
            <person name="Zhang X."/>
            <person name="Ji Z."/>
            <person name="Zhao W."/>
            <person name="Sun Y."/>
            <person name="Zhang Z."/>
            <person name="Bao J."/>
            <person name="Han Y."/>
            <person name="Dong L."/>
            <person name="Ji J."/>
            <person name="Chen P."/>
            <person name="Wu S."/>
            <person name="Liu J."/>
            <person name="Xiao Y."/>
            <person name="Bu D."/>
            <person name="Tan J."/>
            <person name="Yang L."/>
            <person name="Ye C."/>
            <person name="Zhang J."/>
            <person name="Xu J."/>
            <person name="Zhou Y."/>
            <person name="Yu Y."/>
            <person name="Zhang B."/>
            <person name="Zhuang S."/>
            <person name="Wei H."/>
            <person name="Liu B."/>
            <person name="Lei M."/>
            <person name="Yu H."/>
            <person name="Li Y."/>
            <person name="Xu H."/>
            <person name="Wei S."/>
            <person name="He X."/>
            <person name="Fang L."/>
            <person name="Zhang Z."/>
            <person name="Zhang Y."/>
            <person name="Huang X."/>
            <person name="Su Z."/>
            <person name="Tong W."/>
            <person name="Li J."/>
            <person name="Tong Z."/>
            <person name="Li S."/>
            <person name="Ye J."/>
            <person name="Wang L."/>
            <person name="Fang L."/>
            <person name="Lei T."/>
            <person name="Chen C."/>
            <person name="Chen H."/>
            <person name="Xu Z."/>
            <person name="Li H."/>
            <person name="Huang H."/>
            <person name="Zhang F."/>
            <person name="Xu H."/>
            <person name="Li N."/>
            <person name="Zhao C."/>
            <person name="Li S."/>
            <person name="Dong L."/>
            <person name="Huang Y."/>
            <person name="Li L."/>
            <person name="Xi Y."/>
            <person name="Qi Q."/>
            <person name="Li W."/>
            <person name="Zhang B."/>
            <person name="Hu W."/>
            <person name="Zhang Y."/>
            <person name="Tian X."/>
            <person name="Jiao Y."/>
            <person name="Liang X."/>
            <person name="Jin J."/>
            <person name="Gao L."/>
            <person name="Zheng W."/>
            <person name="Hao B."/>
            <person name="Liu S."/>
            <person name="Wang W."/>
            <person name="Yuan L."/>
            <person name="Cao M."/>
            <person name="McDermott J."/>
            <person name="Samudrala R."/>
            <person name="Wang J."/>
            <person name="Wong G.K."/>
            <person name="Yang H."/>
        </authorList>
    </citation>
    <scope>NUCLEOTIDE SEQUENCE [LARGE SCALE GENOMIC DNA]</scope>
    <source>
        <strain evidence="6">cv. 93-11</strain>
    </source>
</reference>
<dbReference type="PROSITE" id="PS51767">
    <property type="entry name" value="PEPTIDASE_A1"/>
    <property type="match status" value="1"/>
</dbReference>
<dbReference type="EMBL" id="CM000136">
    <property type="protein sequence ID" value="EAY80199.1"/>
    <property type="molecule type" value="Genomic_DNA"/>
</dbReference>
<evidence type="ECO:0000313" key="5">
    <source>
        <dbReference type="EMBL" id="EAY80199.1"/>
    </source>
</evidence>
<dbReference type="Gramene" id="BGIOSGA034938-TA">
    <property type="protein sequence ID" value="BGIOSGA034938-PA"/>
    <property type="gene ID" value="BGIOSGA034938"/>
</dbReference>
<dbReference type="InterPro" id="IPR033121">
    <property type="entry name" value="PEPTIDASE_A1"/>
</dbReference>
<evidence type="ECO:0000313" key="6">
    <source>
        <dbReference type="Proteomes" id="UP000007015"/>
    </source>
</evidence>
<sequence length="65" mass="6936">MATARWAPIASFLLVLPALLLLPPAASSAAMPLLRDDEHGVPAKPYFLDIDTGSDLTWVECDAPC</sequence>
<evidence type="ECO:0000313" key="4">
    <source>
        <dbReference type="EMBL" id="EAY80192.1"/>
    </source>
</evidence>
<reference evidence="4" key="2">
    <citation type="submission" date="2006-09" db="EMBL/GenBank/DDBJ databases">
        <title>Improved gene annotation of the rice (Oryza sativa) genomes.</title>
        <authorList>
            <person name="Wang J."/>
            <person name="Li R."/>
            <person name="Fan W."/>
            <person name="Huang Q."/>
            <person name="Zhang J."/>
            <person name="Zhou Y."/>
            <person name="Hu Y."/>
            <person name="Zi S."/>
            <person name="Li J."/>
            <person name="Ni P."/>
            <person name="Zheng H."/>
            <person name="Zhang Y."/>
            <person name="Zhao M."/>
            <person name="Hao Q."/>
            <person name="McDermott J."/>
            <person name="Samudrala R."/>
            <person name="Kristiansen K."/>
            <person name="Wong G.K.-S."/>
        </authorList>
    </citation>
    <scope>NUCLEOTIDE SEQUENCE</scope>
</reference>
<dbReference type="InterPro" id="IPR021109">
    <property type="entry name" value="Peptidase_aspartic_dom_sf"/>
</dbReference>
<comment type="similarity">
    <text evidence="1">Belongs to the peptidase A1 family.</text>
</comment>
<feature type="domain" description="Peptidase A1" evidence="3">
    <location>
        <begin position="33"/>
        <end position="65"/>
    </location>
</feature>
<accession>A2ZC58</accession>